<sequence>MKPSFALNLTHDGISLLHRAQAGWLNVGDVSLDAPDLVDELVVLRRTATDLEAAGLSTKLVIPNSQVLYLEVDAPGPTKADRQSQIREALVGVTPYDVRDLNFDWRMKKGKAQVAVVARETLLEAETFATQYRFNPMSFVAMPSPSEFDGEPFFGPTRHAERVLNGGESVEPDKKRIHVLGRLGEVPETPAEPAPEAKPAAKSVAESEEPKAADTTPEPSAVAPKDTAAEVTPQTDDDDAAPQQTLPASDDRLLDHVAELFGSLPEGGKADSSEETPSPRRRPEEQSAGDLAAALLSLPDGDGDEPNTSPFSFTSRRARPTARVNGEALPPVAPQPEAEADAAPVAKGPVIDDLPPLPSARSAPVHSPANPAVTRPTTALQDDATTKGDGATADAWDTVLPTSSGGGTAKGDTAAERSANVDPTAPELAPKTDPVLAAALAPGAAATDDAKKPRGSKLAETLMRMGRPKEQKKAEVEDMAAALRQPLPTSAPLKRGPSALPKPLPSGMPPAKPSARGPVPVPPTPPRSGRSSEADAMTVFGARGQTPPRARPKFLGAAIAVALLVVLGVVVLWSTYVMNDVASGWFGLGGDPEIAEVEEPAPVILPEALTTTPPAESDAIVDAAPETTPEPEVRPTPEAAEPSVPLPGIEVTDLQPEPEQAAPVAPSVPDGSEEIAALSTDAQPAPDDAPASAETSGETPELVEEPGPVVDTPDIDMAAVAPPPALSDMPRGPELDDGPAPDIATIAPSQPDGSAEPADDSAAPASGGDAPGTLEIVRLEEPPVAEDAPQAEVSAPAPGRVPAPSQAEADAIYERTGISVLAPPAIESPGIDRLDGTVLSSSDVALADPSPRALPTEEDLTGSDTAPVVGLPPFPLVTEFDLDERGLVRATEEGAISPQGTLVIRGTPPVVPPVRPGTEPPEEETLLDEPAADAQDAELEAEIAALAPDEDDALAGLLSEDDLAEVDERAQFGGLTREELAEVRPSLRPDDAPVSEEVASEETAAEVAAAEEVAEAAEEVVLDLETAADEGPAPSDDPAADEAAPDPLIDFADVIPPLRPGTEVASADTTPDGEATDNVQSPSLAAALLEAPDAEAEPDAETAAVETTFDGATELAVDASLTPSTRPAGFASIVQAALEEAANAPPPPAAETAQPDPTPVVNAPVRAPEIPTSASVAATATDENALRLNRVNLIGVYGSASNRRALVRLSSGRYVKVQVGDTVDGGRVAAIGDGQLVYTKGGRTITLDMPSG</sequence>
<feature type="compositionally biased region" description="Pro residues" evidence="1">
    <location>
        <begin position="500"/>
        <end position="512"/>
    </location>
</feature>
<feature type="compositionally biased region" description="Low complexity" evidence="1">
    <location>
        <begin position="681"/>
        <end position="693"/>
    </location>
</feature>
<protein>
    <recommendedName>
        <fullName evidence="4">Type IV pilus biogenesis protein PilP</fullName>
    </recommendedName>
</protein>
<dbReference type="EMBL" id="JBHRTB010000010">
    <property type="protein sequence ID" value="MFC3142678.1"/>
    <property type="molecule type" value="Genomic_DNA"/>
</dbReference>
<dbReference type="SUPFAM" id="SSF53067">
    <property type="entry name" value="Actin-like ATPase domain"/>
    <property type="match status" value="1"/>
</dbReference>
<feature type="compositionally biased region" description="Low complexity" evidence="1">
    <location>
        <begin position="436"/>
        <end position="447"/>
    </location>
</feature>
<feature type="compositionally biased region" description="Acidic residues" evidence="1">
    <location>
        <begin position="1012"/>
        <end position="1028"/>
    </location>
</feature>
<feature type="region of interest" description="Disordered" evidence="1">
    <location>
        <begin position="969"/>
        <end position="1079"/>
    </location>
</feature>
<feature type="region of interest" description="Disordered" evidence="1">
    <location>
        <begin position="846"/>
        <end position="871"/>
    </location>
</feature>
<feature type="compositionally biased region" description="Low complexity" evidence="1">
    <location>
        <begin position="288"/>
        <end position="300"/>
    </location>
</feature>
<feature type="compositionally biased region" description="Basic and acidic residues" evidence="1">
    <location>
        <begin position="268"/>
        <end position="285"/>
    </location>
</feature>
<feature type="compositionally biased region" description="Pro residues" evidence="1">
    <location>
        <begin position="909"/>
        <end position="919"/>
    </location>
</feature>
<reference evidence="3" key="1">
    <citation type="journal article" date="2019" name="Int. J. Syst. Evol. Microbiol.">
        <title>The Global Catalogue of Microorganisms (GCM) 10K type strain sequencing project: providing services to taxonomists for standard genome sequencing and annotation.</title>
        <authorList>
            <consortium name="The Broad Institute Genomics Platform"/>
            <consortium name="The Broad Institute Genome Sequencing Center for Infectious Disease"/>
            <person name="Wu L."/>
            <person name="Ma J."/>
        </authorList>
    </citation>
    <scope>NUCLEOTIDE SEQUENCE [LARGE SCALE GENOMIC DNA]</scope>
    <source>
        <strain evidence="3">KCTC 52366</strain>
    </source>
</reference>
<keyword evidence="3" id="KW-1185">Reference proteome</keyword>
<feature type="compositionally biased region" description="Basic and acidic residues" evidence="1">
    <location>
        <begin position="969"/>
        <end position="991"/>
    </location>
</feature>
<feature type="region of interest" description="Disordered" evidence="1">
    <location>
        <begin position="904"/>
        <end position="928"/>
    </location>
</feature>
<name>A0ABV7GPV1_9RHOB</name>
<feature type="region of interest" description="Disordered" evidence="1">
    <location>
        <begin position="1142"/>
        <end position="1167"/>
    </location>
</feature>
<comment type="caution">
    <text evidence="2">The sequence shown here is derived from an EMBL/GenBank/DDBJ whole genome shotgun (WGS) entry which is preliminary data.</text>
</comment>
<feature type="compositionally biased region" description="Low complexity" evidence="1">
    <location>
        <begin position="387"/>
        <end position="398"/>
    </location>
</feature>
<dbReference type="RefSeq" id="WP_275633470.1">
    <property type="nucleotide sequence ID" value="NZ_JARGYD010000005.1"/>
</dbReference>
<feature type="compositionally biased region" description="Basic and acidic residues" evidence="1">
    <location>
        <begin position="249"/>
        <end position="258"/>
    </location>
</feature>
<dbReference type="InterPro" id="IPR043129">
    <property type="entry name" value="ATPase_NBD"/>
</dbReference>
<evidence type="ECO:0008006" key="4">
    <source>
        <dbReference type="Google" id="ProtNLM"/>
    </source>
</evidence>
<feature type="region of interest" description="Disordered" evidence="1">
    <location>
        <begin position="184"/>
        <end position="533"/>
    </location>
</feature>
<evidence type="ECO:0000313" key="3">
    <source>
        <dbReference type="Proteomes" id="UP001595632"/>
    </source>
</evidence>
<accession>A0ABV7GPV1</accession>
<feature type="compositionally biased region" description="Low complexity" evidence="1">
    <location>
        <begin position="751"/>
        <end position="772"/>
    </location>
</feature>
<evidence type="ECO:0000313" key="2">
    <source>
        <dbReference type="EMBL" id="MFC3142678.1"/>
    </source>
</evidence>
<gene>
    <name evidence="2" type="ORF">ACFOGP_08155</name>
</gene>
<dbReference type="Proteomes" id="UP001595632">
    <property type="component" value="Unassembled WGS sequence"/>
</dbReference>
<organism evidence="2 3">
    <name type="scientific">Psychromarinibacter halotolerans</name>
    <dbReference type="NCBI Taxonomy" id="1775175"/>
    <lineage>
        <taxon>Bacteria</taxon>
        <taxon>Pseudomonadati</taxon>
        <taxon>Pseudomonadota</taxon>
        <taxon>Alphaproteobacteria</taxon>
        <taxon>Rhodobacterales</taxon>
        <taxon>Paracoccaceae</taxon>
        <taxon>Psychromarinibacter</taxon>
    </lineage>
</organism>
<feature type="region of interest" description="Disordered" evidence="1">
    <location>
        <begin position="625"/>
        <end position="651"/>
    </location>
</feature>
<evidence type="ECO:0000256" key="1">
    <source>
        <dbReference type="SAM" id="MobiDB-lite"/>
    </source>
</evidence>
<feature type="compositionally biased region" description="Low complexity" evidence="1">
    <location>
        <begin position="327"/>
        <end position="346"/>
    </location>
</feature>
<feature type="compositionally biased region" description="Polar residues" evidence="1">
    <location>
        <begin position="306"/>
        <end position="315"/>
    </location>
</feature>
<proteinExistence type="predicted"/>
<feature type="compositionally biased region" description="Basic and acidic residues" evidence="1">
    <location>
        <begin position="467"/>
        <end position="476"/>
    </location>
</feature>
<feature type="region of interest" description="Disordered" evidence="1">
    <location>
        <begin position="680"/>
        <end position="807"/>
    </location>
</feature>